<dbReference type="EMBL" id="KB095847">
    <property type="protein sequence ID" value="ESO11197.1"/>
    <property type="molecule type" value="Genomic_DNA"/>
</dbReference>
<dbReference type="InterPro" id="IPR001873">
    <property type="entry name" value="ENaC"/>
</dbReference>
<dbReference type="RefSeq" id="XP_009010720.1">
    <property type="nucleotide sequence ID" value="XM_009012472.1"/>
</dbReference>
<evidence type="ECO:0000256" key="12">
    <source>
        <dbReference type="SAM" id="Phobius"/>
    </source>
</evidence>
<keyword evidence="3 11" id="KW-0894">Sodium channel</keyword>
<organism evidence="14 15">
    <name type="scientific">Helobdella robusta</name>
    <name type="common">Californian leech</name>
    <dbReference type="NCBI Taxonomy" id="6412"/>
    <lineage>
        <taxon>Eukaryota</taxon>
        <taxon>Metazoa</taxon>
        <taxon>Spiralia</taxon>
        <taxon>Lophotrochozoa</taxon>
        <taxon>Annelida</taxon>
        <taxon>Clitellata</taxon>
        <taxon>Hirudinea</taxon>
        <taxon>Rhynchobdellida</taxon>
        <taxon>Glossiphoniidae</taxon>
        <taxon>Helobdella</taxon>
    </lineage>
</organism>
<keyword evidence="4 11" id="KW-0812">Transmembrane</keyword>
<evidence type="ECO:0000256" key="4">
    <source>
        <dbReference type="ARBA" id="ARBA00022692"/>
    </source>
</evidence>
<keyword evidence="6" id="KW-0915">Sodium</keyword>
<dbReference type="GO" id="GO:0005886">
    <property type="term" value="C:plasma membrane"/>
    <property type="evidence" value="ECO:0000318"/>
    <property type="project" value="GO_Central"/>
</dbReference>
<evidence type="ECO:0000256" key="6">
    <source>
        <dbReference type="ARBA" id="ARBA00023053"/>
    </source>
</evidence>
<evidence type="ECO:0000256" key="1">
    <source>
        <dbReference type="ARBA" id="ARBA00004141"/>
    </source>
</evidence>
<evidence type="ECO:0000256" key="5">
    <source>
        <dbReference type="ARBA" id="ARBA00022989"/>
    </source>
</evidence>
<gene>
    <name evidence="14" type="primary">20209033</name>
    <name evidence="13" type="ORF">HELRODRAFT_183438</name>
</gene>
<dbReference type="PANTHER" id="PTHR11690:SF248">
    <property type="entry name" value="PICKPOCKET 17, ISOFORM A"/>
    <property type="match status" value="1"/>
</dbReference>
<evidence type="ECO:0000256" key="10">
    <source>
        <dbReference type="ARBA" id="ARBA00023303"/>
    </source>
</evidence>
<reference evidence="15" key="1">
    <citation type="submission" date="2012-12" db="EMBL/GenBank/DDBJ databases">
        <authorList>
            <person name="Hellsten U."/>
            <person name="Grimwood J."/>
            <person name="Chapman J.A."/>
            <person name="Shapiro H."/>
            <person name="Aerts A."/>
            <person name="Otillar R.P."/>
            <person name="Terry A.Y."/>
            <person name="Boore J.L."/>
            <person name="Simakov O."/>
            <person name="Marletaz F."/>
            <person name="Cho S.-J."/>
            <person name="Edsinger-Gonzales E."/>
            <person name="Havlak P."/>
            <person name="Kuo D.-H."/>
            <person name="Larsson T."/>
            <person name="Lv J."/>
            <person name="Arendt D."/>
            <person name="Savage R."/>
            <person name="Osoegawa K."/>
            <person name="de Jong P."/>
            <person name="Lindberg D.R."/>
            <person name="Seaver E.C."/>
            <person name="Weisblat D.A."/>
            <person name="Putnam N.H."/>
            <person name="Grigoriev I.V."/>
            <person name="Rokhsar D.S."/>
        </authorList>
    </citation>
    <scope>NUCLEOTIDE SEQUENCE</scope>
</reference>
<keyword evidence="10 11" id="KW-0407">Ion channel</keyword>
<evidence type="ECO:0000313" key="13">
    <source>
        <dbReference type="EMBL" id="ESO11197.1"/>
    </source>
</evidence>
<evidence type="ECO:0000256" key="8">
    <source>
        <dbReference type="ARBA" id="ARBA00023136"/>
    </source>
</evidence>
<feature type="transmembrane region" description="Helical" evidence="12">
    <location>
        <begin position="285"/>
        <end position="308"/>
    </location>
</feature>
<dbReference type="AlphaFoldDB" id="T1FJN4"/>
<dbReference type="CTD" id="20209033"/>
<comment type="subcellular location">
    <subcellularLocation>
        <location evidence="1">Membrane</location>
        <topology evidence="1">Multi-pass membrane protein</topology>
    </subcellularLocation>
</comment>
<dbReference type="PANTHER" id="PTHR11690">
    <property type="entry name" value="AMILORIDE-SENSITIVE SODIUM CHANNEL-RELATED"/>
    <property type="match status" value="1"/>
</dbReference>
<dbReference type="Gene3D" id="2.60.470.10">
    <property type="entry name" value="Acid-sensing ion channels like domains"/>
    <property type="match status" value="1"/>
</dbReference>
<evidence type="ECO:0000256" key="9">
    <source>
        <dbReference type="ARBA" id="ARBA00023201"/>
    </source>
</evidence>
<keyword evidence="2 11" id="KW-0813">Transport</keyword>
<sequence>MSEILKSELKKYGENTSVRGISKCFKTNDAFLKVLWLILSFGSTTYMAIKLYALLENYYEYPITTEFGEKSLIANLPFPPSSNLNLFDVTFDPSRSFRGMSLLLNVGPIKNTMISYQSSQSRGVKVSVHSPGILADLKRGFNVAPGTENIVEITQTERRRLDKPHNKLGCTMAMFSYVKYTHDMCNENYLQKFKSIDAGCKSHLLFWSGSELEKSLLKINYIMKQNFPYFQQDKAVHTYETMLGSVGVSTTGRPSRRLRWVYCTCYVTLGEDLFLFNPNDNNTGLLAFVVILLIFMTILKIVNIIFYVQVDVDLK</sequence>
<dbReference type="EnsemblMetazoa" id="HelroT183438">
    <property type="protein sequence ID" value="HelroP183438"/>
    <property type="gene ID" value="HelroG183438"/>
</dbReference>
<evidence type="ECO:0000256" key="3">
    <source>
        <dbReference type="ARBA" id="ARBA00022461"/>
    </source>
</evidence>
<dbReference type="OrthoDB" id="6021021at2759"/>
<proteinExistence type="inferred from homology"/>
<reference evidence="13 15" key="2">
    <citation type="journal article" date="2013" name="Nature">
        <title>Insights into bilaterian evolution from three spiralian genomes.</title>
        <authorList>
            <person name="Simakov O."/>
            <person name="Marletaz F."/>
            <person name="Cho S.J."/>
            <person name="Edsinger-Gonzales E."/>
            <person name="Havlak P."/>
            <person name="Hellsten U."/>
            <person name="Kuo D.H."/>
            <person name="Larsson T."/>
            <person name="Lv J."/>
            <person name="Arendt D."/>
            <person name="Savage R."/>
            <person name="Osoegawa K."/>
            <person name="de Jong P."/>
            <person name="Grimwood J."/>
            <person name="Chapman J.A."/>
            <person name="Shapiro H."/>
            <person name="Aerts A."/>
            <person name="Otillar R.P."/>
            <person name="Terry A.Y."/>
            <person name="Boore J.L."/>
            <person name="Grigoriev I.V."/>
            <person name="Lindberg D.R."/>
            <person name="Seaver E.C."/>
            <person name="Weisblat D.A."/>
            <person name="Putnam N.H."/>
            <person name="Rokhsar D.S."/>
        </authorList>
    </citation>
    <scope>NUCLEOTIDE SEQUENCE</scope>
</reference>
<keyword evidence="8 12" id="KW-0472">Membrane</keyword>
<protein>
    <submittedName>
        <fullName evidence="13 14">Uncharacterized protein</fullName>
    </submittedName>
</protein>
<evidence type="ECO:0000313" key="15">
    <source>
        <dbReference type="Proteomes" id="UP000015101"/>
    </source>
</evidence>
<dbReference type="Pfam" id="PF00858">
    <property type="entry name" value="ASC"/>
    <property type="match status" value="2"/>
</dbReference>
<dbReference type="EMBL" id="AMQM01008775">
    <property type="status" value="NOT_ANNOTATED_CDS"/>
    <property type="molecule type" value="Genomic_DNA"/>
</dbReference>
<keyword evidence="15" id="KW-1185">Reference proteome</keyword>
<dbReference type="InParanoid" id="T1FJN4"/>
<reference evidence="14" key="3">
    <citation type="submission" date="2015-06" db="UniProtKB">
        <authorList>
            <consortium name="EnsemblMetazoa"/>
        </authorList>
    </citation>
    <scope>IDENTIFICATION</scope>
</reference>
<dbReference type="KEGG" id="hro:HELRODRAFT_183438"/>
<evidence type="ECO:0000256" key="2">
    <source>
        <dbReference type="ARBA" id="ARBA00022448"/>
    </source>
</evidence>
<accession>T1FJN4</accession>
<dbReference type="GO" id="GO:0035725">
    <property type="term" value="P:sodium ion transmembrane transport"/>
    <property type="evidence" value="ECO:0000318"/>
    <property type="project" value="GO_Central"/>
</dbReference>
<name>T1FJN4_HELRO</name>
<dbReference type="GeneID" id="20209033"/>
<evidence type="ECO:0000256" key="7">
    <source>
        <dbReference type="ARBA" id="ARBA00023065"/>
    </source>
</evidence>
<evidence type="ECO:0000256" key="11">
    <source>
        <dbReference type="RuleBase" id="RU000679"/>
    </source>
</evidence>
<evidence type="ECO:0000313" key="14">
    <source>
        <dbReference type="EnsemblMetazoa" id="HelroP183438"/>
    </source>
</evidence>
<dbReference type="HOGENOM" id="CLU_883608_0_0_1"/>
<dbReference type="GO" id="GO:0015280">
    <property type="term" value="F:ligand-gated sodium channel activity"/>
    <property type="evidence" value="ECO:0000318"/>
    <property type="project" value="GO_Central"/>
</dbReference>
<keyword evidence="5 12" id="KW-1133">Transmembrane helix</keyword>
<keyword evidence="7 11" id="KW-0406">Ion transport</keyword>
<keyword evidence="9 11" id="KW-0739">Sodium transport</keyword>
<dbReference type="Proteomes" id="UP000015101">
    <property type="component" value="Unassembled WGS sequence"/>
</dbReference>
<comment type="similarity">
    <text evidence="11">Belongs to the amiloride-sensitive sodium channel (TC 1.A.6) family.</text>
</comment>